<keyword evidence="2" id="KW-1185">Reference proteome</keyword>
<accession>A0ABV7Z209</accession>
<gene>
    <name evidence="1" type="ORF">ACFOOI_21495</name>
</gene>
<dbReference type="Proteomes" id="UP001595616">
    <property type="component" value="Unassembled WGS sequence"/>
</dbReference>
<protein>
    <submittedName>
        <fullName evidence="1">BNR repeat-containing protein</fullName>
    </submittedName>
</protein>
<proteinExistence type="predicted"/>
<dbReference type="SUPFAM" id="SSF75005">
    <property type="entry name" value="Arabinanase/levansucrase/invertase"/>
    <property type="match status" value="1"/>
</dbReference>
<dbReference type="Gene3D" id="2.115.10.20">
    <property type="entry name" value="Glycosyl hydrolase domain, family 43"/>
    <property type="match status" value="1"/>
</dbReference>
<dbReference type="Pfam" id="PF15892">
    <property type="entry name" value="BNR_4"/>
    <property type="match status" value="1"/>
</dbReference>
<name>A0ABV7Z209_9BACT</name>
<sequence>MKLTIKVITMLCFVIIQLKAHSQSRILEAIPVDSVVSDFPVNFAFTAKKDWQFIAYYNKDRSLTVAGKKESETNWKIKTLPTKVGWDSHNSIVLALDRDNCLHVSGNMHNDSLIYFKTQKPFDVTTFEKIFPLVNAKDELSSTYPSFIKDAKGKLIFMYRKGGSGNGNTINIAYDEKNKSFSRLSTDFLFDGMNQMSAYSTAPKLGKDGYFHMAWVWRDTPHSETNHDLSYAKSKDLVNWETMDGQKGKLPISPLNKQFIVDPVPAGGGIINGGFEMFFDKNHNPFFAYHKYDKNGFSQMYIAKSDKQTWQIAQVSDWNHRWDFKGPGSITGELKITSAQITEQEVIKVNYWHVKRNNGQVMIDLKTLKTISDFETKSEEENIYPTELNRALSGTAGMTPKWQMANQVKGYFYAFRWETLGKRRFYEKVETPVKPVLMYLYKVSKSYE</sequence>
<dbReference type="RefSeq" id="WP_379840159.1">
    <property type="nucleotide sequence ID" value="NZ_JBHRYQ010000001.1"/>
</dbReference>
<dbReference type="EMBL" id="JBHRYQ010000001">
    <property type="protein sequence ID" value="MFC3813255.1"/>
    <property type="molecule type" value="Genomic_DNA"/>
</dbReference>
<comment type="caution">
    <text evidence="1">The sequence shown here is derived from an EMBL/GenBank/DDBJ whole genome shotgun (WGS) entry which is preliminary data.</text>
</comment>
<evidence type="ECO:0000313" key="1">
    <source>
        <dbReference type="EMBL" id="MFC3813255.1"/>
    </source>
</evidence>
<organism evidence="1 2">
    <name type="scientific">Lacihabitans lacunae</name>
    <dbReference type="NCBI Taxonomy" id="1028214"/>
    <lineage>
        <taxon>Bacteria</taxon>
        <taxon>Pseudomonadati</taxon>
        <taxon>Bacteroidota</taxon>
        <taxon>Cytophagia</taxon>
        <taxon>Cytophagales</taxon>
        <taxon>Leadbetterellaceae</taxon>
        <taxon>Lacihabitans</taxon>
    </lineage>
</organism>
<dbReference type="InterPro" id="IPR023296">
    <property type="entry name" value="Glyco_hydro_beta-prop_sf"/>
</dbReference>
<evidence type="ECO:0000313" key="2">
    <source>
        <dbReference type="Proteomes" id="UP001595616"/>
    </source>
</evidence>
<reference evidence="2" key="1">
    <citation type="journal article" date="2019" name="Int. J. Syst. Evol. Microbiol.">
        <title>The Global Catalogue of Microorganisms (GCM) 10K type strain sequencing project: providing services to taxonomists for standard genome sequencing and annotation.</title>
        <authorList>
            <consortium name="The Broad Institute Genomics Platform"/>
            <consortium name="The Broad Institute Genome Sequencing Center for Infectious Disease"/>
            <person name="Wu L."/>
            <person name="Ma J."/>
        </authorList>
    </citation>
    <scope>NUCLEOTIDE SEQUENCE [LARGE SCALE GENOMIC DNA]</scope>
    <source>
        <strain evidence="2">CECT 7956</strain>
    </source>
</reference>